<comment type="caution">
    <text evidence="1">The sequence shown here is derived from an EMBL/GenBank/DDBJ whole genome shotgun (WGS) entry which is preliminary data.</text>
</comment>
<dbReference type="EMBL" id="JANPWB010000010">
    <property type="protein sequence ID" value="KAJ1143673.1"/>
    <property type="molecule type" value="Genomic_DNA"/>
</dbReference>
<dbReference type="Proteomes" id="UP001066276">
    <property type="component" value="Chromosome 6"/>
</dbReference>
<gene>
    <name evidence="1" type="ORF">NDU88_009978</name>
</gene>
<sequence>MADRSGRLLTWLIQQDQDDVPIMELCSAVGTYSTPRISEFIWNKGRCRVAMKKFYSPLNQGGLLVPNMEQYYLASQLQWVVRWLSGLQLSDTATGSPPWMLPAVLHLFHPLTNEWTLAELLLCVAHRCYRRCLHLTQMTVPYAPALALLDTQRGS</sequence>
<proteinExistence type="predicted"/>
<keyword evidence="2" id="KW-1185">Reference proteome</keyword>
<evidence type="ECO:0000313" key="2">
    <source>
        <dbReference type="Proteomes" id="UP001066276"/>
    </source>
</evidence>
<organism evidence="1 2">
    <name type="scientific">Pleurodeles waltl</name>
    <name type="common">Iberian ribbed newt</name>
    <dbReference type="NCBI Taxonomy" id="8319"/>
    <lineage>
        <taxon>Eukaryota</taxon>
        <taxon>Metazoa</taxon>
        <taxon>Chordata</taxon>
        <taxon>Craniata</taxon>
        <taxon>Vertebrata</taxon>
        <taxon>Euteleostomi</taxon>
        <taxon>Amphibia</taxon>
        <taxon>Batrachia</taxon>
        <taxon>Caudata</taxon>
        <taxon>Salamandroidea</taxon>
        <taxon>Salamandridae</taxon>
        <taxon>Pleurodelinae</taxon>
        <taxon>Pleurodeles</taxon>
    </lineage>
</organism>
<reference evidence="1" key="1">
    <citation type="journal article" date="2022" name="bioRxiv">
        <title>Sequencing and chromosome-scale assembly of the giantPleurodeles waltlgenome.</title>
        <authorList>
            <person name="Brown T."/>
            <person name="Elewa A."/>
            <person name="Iarovenko S."/>
            <person name="Subramanian E."/>
            <person name="Araus A.J."/>
            <person name="Petzold A."/>
            <person name="Susuki M."/>
            <person name="Suzuki K.-i.T."/>
            <person name="Hayashi T."/>
            <person name="Toyoda A."/>
            <person name="Oliveira C."/>
            <person name="Osipova E."/>
            <person name="Leigh N.D."/>
            <person name="Simon A."/>
            <person name="Yun M.H."/>
        </authorList>
    </citation>
    <scope>NUCLEOTIDE SEQUENCE</scope>
    <source>
        <strain evidence="1">20211129_DDA</strain>
        <tissue evidence="1">Liver</tissue>
    </source>
</reference>
<dbReference type="AlphaFoldDB" id="A0AAV7QYZ3"/>
<protein>
    <submittedName>
        <fullName evidence="1">Uncharacterized protein</fullName>
    </submittedName>
</protein>
<accession>A0AAV7QYZ3</accession>
<evidence type="ECO:0000313" key="1">
    <source>
        <dbReference type="EMBL" id="KAJ1143673.1"/>
    </source>
</evidence>
<name>A0AAV7QYZ3_PLEWA</name>